<dbReference type="EMBL" id="JAEKFT010000021">
    <property type="protein sequence ID" value="MBT0962816.1"/>
    <property type="molecule type" value="Genomic_DNA"/>
</dbReference>
<evidence type="ECO:0000313" key="5">
    <source>
        <dbReference type="Proteomes" id="UP000694660"/>
    </source>
</evidence>
<organism evidence="4 5">
    <name type="scientific">Denitromonas iodatirespirans</name>
    <dbReference type="NCBI Taxonomy" id="2795389"/>
    <lineage>
        <taxon>Bacteria</taxon>
        <taxon>Pseudomonadati</taxon>
        <taxon>Pseudomonadota</taxon>
        <taxon>Betaproteobacteria</taxon>
        <taxon>Rhodocyclales</taxon>
        <taxon>Zoogloeaceae</taxon>
        <taxon>Denitromonas</taxon>
    </lineage>
</organism>
<evidence type="ECO:0000313" key="4">
    <source>
        <dbReference type="EMBL" id="MBT0962816.1"/>
    </source>
</evidence>
<reference evidence="5" key="1">
    <citation type="journal article" date="2022" name="ISME J.">
        <title>Genetic and phylogenetic analysis of dissimilatory iodate-reducing bacteria identifies potential niches across the world's oceans.</title>
        <authorList>
            <person name="Reyes-Umana V."/>
            <person name="Henning Z."/>
            <person name="Lee K."/>
            <person name="Barnum T.P."/>
            <person name="Coates J.D."/>
        </authorList>
    </citation>
    <scope>NUCLEOTIDE SEQUENCE [LARGE SCALE GENOMIC DNA]</scope>
    <source>
        <strain evidence="5">IR12</strain>
    </source>
</reference>
<name>A0A944HEE1_DENI1</name>
<comment type="caution">
    <text evidence="4">The sequence shown here is derived from an EMBL/GenBank/DDBJ whole genome shotgun (WGS) entry which is preliminary data.</text>
</comment>
<dbReference type="CDD" id="cd04301">
    <property type="entry name" value="NAT_SF"/>
    <property type="match status" value="1"/>
</dbReference>
<gene>
    <name evidence="4" type="ORF">I8J34_16665</name>
</gene>
<dbReference type="Pfam" id="PF00583">
    <property type="entry name" value="Acetyltransf_1"/>
    <property type="match status" value="1"/>
</dbReference>
<keyword evidence="5" id="KW-1185">Reference proteome</keyword>
<feature type="domain" description="N-acetyltransferase" evidence="3">
    <location>
        <begin position="5"/>
        <end position="157"/>
    </location>
</feature>
<protein>
    <submittedName>
        <fullName evidence="4">GNAT family N-acetyltransferase</fullName>
    </submittedName>
</protein>
<keyword evidence="2" id="KW-0012">Acyltransferase</keyword>
<accession>A0A944HEE1</accession>
<evidence type="ECO:0000259" key="3">
    <source>
        <dbReference type="PROSITE" id="PS51186"/>
    </source>
</evidence>
<keyword evidence="1" id="KW-0808">Transferase</keyword>
<sequence length="157" mass="16882">MPDRITLRPAKPGEGPLLSALAFRSKCHWGYSPAFMAACRAELTVSEADIANPARHYHVAESGGAVVGFYALERTPPNHYELEALFVEPKHIGHGVGRALIEHAKSHARRLGAMSIRIQGDPNAMSFYLAAGGLQVGTRESASIPGRDLPVFCIPLA</sequence>
<evidence type="ECO:0000256" key="1">
    <source>
        <dbReference type="ARBA" id="ARBA00022679"/>
    </source>
</evidence>
<proteinExistence type="predicted"/>
<dbReference type="InterPro" id="IPR000182">
    <property type="entry name" value="GNAT_dom"/>
</dbReference>
<evidence type="ECO:0000256" key="2">
    <source>
        <dbReference type="ARBA" id="ARBA00023315"/>
    </source>
</evidence>
<dbReference type="Proteomes" id="UP000694660">
    <property type="component" value="Unassembled WGS sequence"/>
</dbReference>
<dbReference type="AlphaFoldDB" id="A0A944HEE1"/>
<dbReference type="InterPro" id="IPR050832">
    <property type="entry name" value="Bact_Acetyltransf"/>
</dbReference>
<dbReference type="GO" id="GO:0016747">
    <property type="term" value="F:acyltransferase activity, transferring groups other than amino-acyl groups"/>
    <property type="evidence" value="ECO:0007669"/>
    <property type="project" value="InterPro"/>
</dbReference>
<dbReference type="PANTHER" id="PTHR43877">
    <property type="entry name" value="AMINOALKYLPHOSPHONATE N-ACETYLTRANSFERASE-RELATED-RELATED"/>
    <property type="match status" value="1"/>
</dbReference>
<dbReference type="PROSITE" id="PS51186">
    <property type="entry name" value="GNAT"/>
    <property type="match status" value="1"/>
</dbReference>